<sequence length="224" mass="24696">MILDYIPGVPLQLRWSSIKGETVPPALFGIWHLEKSLLSHHFAHSGSLYFADDNHLDELHQKLATKDRIGPTANRAWWRGAYANDADRGPWPDFESMLKSAAGLKLDAISTGVADISPPSTRSVPSVIPHLRRLLELCIRIVPHVSSKDRRSFLTGVGALRLVSPQIPDSRPENVLVEEETKVVQALYERQQRVQDSVGVVAGFLSFSRAGRAGFSGRAEGVDS</sequence>
<dbReference type="PANTHER" id="PTHR36091:SF1">
    <property type="entry name" value="ALTERED INHERITANCE OF MITOCHONDRIA PROTEIN 9, MITOCHONDRIAL"/>
    <property type="match status" value="1"/>
</dbReference>
<dbReference type="Proteomes" id="UP000308197">
    <property type="component" value="Unassembled WGS sequence"/>
</dbReference>
<dbReference type="GO" id="GO:0005739">
    <property type="term" value="C:mitochondrion"/>
    <property type="evidence" value="ECO:0007669"/>
    <property type="project" value="TreeGrafter"/>
</dbReference>
<dbReference type="AlphaFoldDB" id="A0A5C3PYY4"/>
<dbReference type="InParanoid" id="A0A5C3PYY4"/>
<dbReference type="InterPro" id="IPR051035">
    <property type="entry name" value="Mito_inheritance_9"/>
</dbReference>
<protein>
    <submittedName>
        <fullName evidence="1">Uncharacterized protein</fullName>
    </submittedName>
</protein>
<dbReference type="STRING" id="1314778.A0A5C3PYY4"/>
<name>A0A5C3PYY4_9APHY</name>
<evidence type="ECO:0000313" key="1">
    <source>
        <dbReference type="EMBL" id="TFK91323.1"/>
    </source>
</evidence>
<evidence type="ECO:0000313" key="2">
    <source>
        <dbReference type="Proteomes" id="UP000308197"/>
    </source>
</evidence>
<proteinExistence type="predicted"/>
<organism evidence="1 2">
    <name type="scientific">Polyporus arcularius HHB13444</name>
    <dbReference type="NCBI Taxonomy" id="1314778"/>
    <lineage>
        <taxon>Eukaryota</taxon>
        <taxon>Fungi</taxon>
        <taxon>Dikarya</taxon>
        <taxon>Basidiomycota</taxon>
        <taxon>Agaricomycotina</taxon>
        <taxon>Agaricomycetes</taxon>
        <taxon>Polyporales</taxon>
        <taxon>Polyporaceae</taxon>
        <taxon>Polyporus</taxon>
    </lineage>
</organism>
<reference evidence="1 2" key="1">
    <citation type="journal article" date="2019" name="Nat. Ecol. Evol.">
        <title>Megaphylogeny resolves global patterns of mushroom evolution.</title>
        <authorList>
            <person name="Varga T."/>
            <person name="Krizsan K."/>
            <person name="Foldi C."/>
            <person name="Dima B."/>
            <person name="Sanchez-Garcia M."/>
            <person name="Sanchez-Ramirez S."/>
            <person name="Szollosi G.J."/>
            <person name="Szarkandi J.G."/>
            <person name="Papp V."/>
            <person name="Albert L."/>
            <person name="Andreopoulos W."/>
            <person name="Angelini C."/>
            <person name="Antonin V."/>
            <person name="Barry K.W."/>
            <person name="Bougher N.L."/>
            <person name="Buchanan P."/>
            <person name="Buyck B."/>
            <person name="Bense V."/>
            <person name="Catcheside P."/>
            <person name="Chovatia M."/>
            <person name="Cooper J."/>
            <person name="Damon W."/>
            <person name="Desjardin D."/>
            <person name="Finy P."/>
            <person name="Geml J."/>
            <person name="Haridas S."/>
            <person name="Hughes K."/>
            <person name="Justo A."/>
            <person name="Karasinski D."/>
            <person name="Kautmanova I."/>
            <person name="Kiss B."/>
            <person name="Kocsube S."/>
            <person name="Kotiranta H."/>
            <person name="LaButti K.M."/>
            <person name="Lechner B.E."/>
            <person name="Liimatainen K."/>
            <person name="Lipzen A."/>
            <person name="Lukacs Z."/>
            <person name="Mihaltcheva S."/>
            <person name="Morgado L.N."/>
            <person name="Niskanen T."/>
            <person name="Noordeloos M.E."/>
            <person name="Ohm R.A."/>
            <person name="Ortiz-Santana B."/>
            <person name="Ovrebo C."/>
            <person name="Racz N."/>
            <person name="Riley R."/>
            <person name="Savchenko A."/>
            <person name="Shiryaev A."/>
            <person name="Soop K."/>
            <person name="Spirin V."/>
            <person name="Szebenyi C."/>
            <person name="Tomsovsky M."/>
            <person name="Tulloss R.E."/>
            <person name="Uehling J."/>
            <person name="Grigoriev I.V."/>
            <person name="Vagvolgyi C."/>
            <person name="Papp T."/>
            <person name="Martin F.M."/>
            <person name="Miettinen O."/>
            <person name="Hibbett D.S."/>
            <person name="Nagy L.G."/>
        </authorList>
    </citation>
    <scope>NUCLEOTIDE SEQUENCE [LARGE SCALE GENOMIC DNA]</scope>
    <source>
        <strain evidence="1 2">HHB13444</strain>
    </source>
</reference>
<dbReference type="EMBL" id="ML211023">
    <property type="protein sequence ID" value="TFK91323.1"/>
    <property type="molecule type" value="Genomic_DNA"/>
</dbReference>
<dbReference type="PANTHER" id="PTHR36091">
    <property type="entry name" value="ALTERED INHERITANCE OF MITOCHONDRIA PROTEIN 9, MITOCHONDRIAL"/>
    <property type="match status" value="1"/>
</dbReference>
<keyword evidence="2" id="KW-1185">Reference proteome</keyword>
<accession>A0A5C3PYY4</accession>
<gene>
    <name evidence="1" type="ORF">K466DRAFT_563024</name>
</gene>